<dbReference type="EMBL" id="ML210296">
    <property type="protein sequence ID" value="TFK20538.1"/>
    <property type="molecule type" value="Genomic_DNA"/>
</dbReference>
<dbReference type="InterPro" id="IPR029044">
    <property type="entry name" value="Nucleotide-diphossugar_trans"/>
</dbReference>
<dbReference type="OrthoDB" id="38531at2759"/>
<proteinExistence type="predicted"/>
<feature type="coiled-coil region" evidence="1">
    <location>
        <begin position="213"/>
        <end position="246"/>
    </location>
</feature>
<feature type="domain" description="Glycosyltransferase 2-like" evidence="3">
    <location>
        <begin position="534"/>
        <end position="737"/>
    </location>
</feature>
<keyword evidence="6" id="KW-1185">Reference proteome</keyword>
<dbReference type="InterPro" id="IPR057688">
    <property type="entry name" value="DUF7928"/>
</dbReference>
<dbReference type="PANTHER" id="PTHR35408:SF2">
    <property type="entry name" value="GLYCOSYLTRANSFERASE 2-LIKE DOMAIN-CONTAINING PROTEIN"/>
    <property type="match status" value="1"/>
</dbReference>
<feature type="transmembrane region" description="Helical" evidence="2">
    <location>
        <begin position="318"/>
        <end position="347"/>
    </location>
</feature>
<keyword evidence="2" id="KW-1133">Transmembrane helix</keyword>
<dbReference type="Pfam" id="PF13632">
    <property type="entry name" value="Glyco_trans_2_3"/>
    <property type="match status" value="1"/>
</dbReference>
<evidence type="ECO:0000259" key="4">
    <source>
        <dbReference type="Pfam" id="PF25550"/>
    </source>
</evidence>
<accession>A0A5C3KX85</accession>
<evidence type="ECO:0000259" key="3">
    <source>
        <dbReference type="Pfam" id="PF13632"/>
    </source>
</evidence>
<dbReference type="PANTHER" id="PTHR35408">
    <property type="entry name" value="CHROMOSOME 15, WHOLE GENOME SHOTGUN SEQUENCE"/>
    <property type="match status" value="1"/>
</dbReference>
<dbReference type="InterPro" id="IPR001173">
    <property type="entry name" value="Glyco_trans_2-like"/>
</dbReference>
<dbReference type="Pfam" id="PF25550">
    <property type="entry name" value="DUF7928"/>
    <property type="match status" value="1"/>
</dbReference>
<keyword evidence="1" id="KW-0175">Coiled coil</keyword>
<dbReference type="Gene3D" id="3.90.550.10">
    <property type="entry name" value="Spore Coat Polysaccharide Biosynthesis Protein SpsA, Chain A"/>
    <property type="match status" value="2"/>
</dbReference>
<feature type="transmembrane region" description="Helical" evidence="2">
    <location>
        <begin position="850"/>
        <end position="871"/>
    </location>
</feature>
<sequence>MASSAAGSSANIGHSSHLSMSSAAVTFQNSDYDLWDAWLHKIYESTQQDNWFMPSEEIISTGVAMRVEDGFFRVFPYENPALVPFEAAIRRLNPVVAVKMRSAAIYAAIRKVGDHEDSVYIDQNTRIQIVESMEQLPLAEKDQCGAFIRNERSVILWSYNLEHIIPLCKDFEEKLIKHIWRTRNIGRKTLNSASILDPSHSRTDSGLNLDEKSQLADKEAAELADKAEKEKAEKEKEKAAQAAKKKSAFLSWWRLGPRDVNHNPDETDAEKAKRKERKLIMIGPVYAGLGCGLAGYFCIAGVSNLLQEWALDGDVTRFALVVTLPVIFCVSIFFCLQLIGNICLIFGPVAQYHENSMYYSAVKPEPDPAVDNNLPHISIQLPVYKESLETVITPSVMSVKKAMQTYARQGGTSAIFICDDGLQLLPEEAVKERIAFYANHNIGWVARPGHSSAPDGFKRAGKFKKASNMNYGLELSLKLEKYLAQLEAEGAEDNLDECLEDRAMKMAQEDMFAETGDRFKPWCANGKSLRMGEIVLIIDADTIIPEDCFRDAAREMYEAPDVAIIQHESDVMQVAHHYFENGITHFTQRINKCISLGCANGEVAPFVGHNAFLRWSAMQDASFIENGKRKIWSEANVSEDFDMALRLLLKGYNLRWATYSNGGFKEGVSLTIVDELARWQKYAYGCNEIIFNPIVRWWRQGPISKQLTGFVWSNAPLHYKVGMMSYMFSYYGIAAATMGSILNYLLLGLAPNIDRFYLKSFEILLACTVVFPGIGNVGYTLLEYRLGHKNFFSALFENLRWIPFFMFFFGGMPIHLSTAILAHLFSYNMTWGSTGKEVERSSFWVEVPRIWANFKLVFIISFACIAMMVVFTTDAIPYEWRIFGWEWALIIPLAINVGCHILLPVVLNPWLMIFSY</sequence>
<feature type="transmembrane region" description="Helical" evidence="2">
    <location>
        <begin position="883"/>
        <end position="907"/>
    </location>
</feature>
<dbReference type="AlphaFoldDB" id="A0A5C3KX85"/>
<reference evidence="5 6" key="1">
    <citation type="journal article" date="2019" name="Nat. Ecol. Evol.">
        <title>Megaphylogeny resolves global patterns of mushroom evolution.</title>
        <authorList>
            <person name="Varga T."/>
            <person name="Krizsan K."/>
            <person name="Foldi C."/>
            <person name="Dima B."/>
            <person name="Sanchez-Garcia M."/>
            <person name="Sanchez-Ramirez S."/>
            <person name="Szollosi G.J."/>
            <person name="Szarkandi J.G."/>
            <person name="Papp V."/>
            <person name="Albert L."/>
            <person name="Andreopoulos W."/>
            <person name="Angelini C."/>
            <person name="Antonin V."/>
            <person name="Barry K.W."/>
            <person name="Bougher N.L."/>
            <person name="Buchanan P."/>
            <person name="Buyck B."/>
            <person name="Bense V."/>
            <person name="Catcheside P."/>
            <person name="Chovatia M."/>
            <person name="Cooper J."/>
            <person name="Damon W."/>
            <person name="Desjardin D."/>
            <person name="Finy P."/>
            <person name="Geml J."/>
            <person name="Haridas S."/>
            <person name="Hughes K."/>
            <person name="Justo A."/>
            <person name="Karasinski D."/>
            <person name="Kautmanova I."/>
            <person name="Kiss B."/>
            <person name="Kocsube S."/>
            <person name="Kotiranta H."/>
            <person name="LaButti K.M."/>
            <person name="Lechner B.E."/>
            <person name="Liimatainen K."/>
            <person name="Lipzen A."/>
            <person name="Lukacs Z."/>
            <person name="Mihaltcheva S."/>
            <person name="Morgado L.N."/>
            <person name="Niskanen T."/>
            <person name="Noordeloos M.E."/>
            <person name="Ohm R.A."/>
            <person name="Ortiz-Santana B."/>
            <person name="Ovrebo C."/>
            <person name="Racz N."/>
            <person name="Riley R."/>
            <person name="Savchenko A."/>
            <person name="Shiryaev A."/>
            <person name="Soop K."/>
            <person name="Spirin V."/>
            <person name="Szebenyi C."/>
            <person name="Tomsovsky M."/>
            <person name="Tulloss R.E."/>
            <person name="Uehling J."/>
            <person name="Grigoriev I.V."/>
            <person name="Vagvolgyi C."/>
            <person name="Papp T."/>
            <person name="Martin F.M."/>
            <person name="Miettinen O."/>
            <person name="Hibbett D.S."/>
            <person name="Nagy L.G."/>
        </authorList>
    </citation>
    <scope>NUCLEOTIDE SEQUENCE [LARGE SCALE GENOMIC DNA]</scope>
    <source>
        <strain evidence="5 6">CBS 121175</strain>
    </source>
</reference>
<dbReference type="SUPFAM" id="SSF53448">
    <property type="entry name" value="Nucleotide-diphospho-sugar transferases"/>
    <property type="match status" value="1"/>
</dbReference>
<keyword evidence="2" id="KW-0472">Membrane</keyword>
<feature type="transmembrane region" description="Helical" evidence="2">
    <location>
        <begin position="728"/>
        <end position="751"/>
    </location>
</feature>
<protein>
    <submittedName>
        <fullName evidence="5">Uncharacterized protein</fullName>
    </submittedName>
</protein>
<evidence type="ECO:0000313" key="6">
    <source>
        <dbReference type="Proteomes" id="UP000307440"/>
    </source>
</evidence>
<organism evidence="5 6">
    <name type="scientific">Coprinopsis marcescibilis</name>
    <name type="common">Agaric fungus</name>
    <name type="synonym">Psathyrella marcescibilis</name>
    <dbReference type="NCBI Taxonomy" id="230819"/>
    <lineage>
        <taxon>Eukaryota</taxon>
        <taxon>Fungi</taxon>
        <taxon>Dikarya</taxon>
        <taxon>Basidiomycota</taxon>
        <taxon>Agaricomycotina</taxon>
        <taxon>Agaricomycetes</taxon>
        <taxon>Agaricomycetidae</taxon>
        <taxon>Agaricales</taxon>
        <taxon>Agaricineae</taxon>
        <taxon>Psathyrellaceae</taxon>
        <taxon>Coprinopsis</taxon>
    </lineage>
</organism>
<name>A0A5C3KX85_COPMA</name>
<evidence type="ECO:0000256" key="2">
    <source>
        <dbReference type="SAM" id="Phobius"/>
    </source>
</evidence>
<feature type="transmembrane region" description="Helical" evidence="2">
    <location>
        <begin position="279"/>
        <end position="306"/>
    </location>
</feature>
<feature type="domain" description="DUF7928" evidence="4">
    <location>
        <begin position="35"/>
        <end position="186"/>
    </location>
</feature>
<dbReference type="STRING" id="230819.A0A5C3KX85"/>
<evidence type="ECO:0000256" key="1">
    <source>
        <dbReference type="SAM" id="Coils"/>
    </source>
</evidence>
<keyword evidence="2" id="KW-0812">Transmembrane</keyword>
<evidence type="ECO:0000313" key="5">
    <source>
        <dbReference type="EMBL" id="TFK20538.1"/>
    </source>
</evidence>
<feature type="transmembrane region" description="Helical" evidence="2">
    <location>
        <begin position="802"/>
        <end position="825"/>
    </location>
</feature>
<gene>
    <name evidence="5" type="ORF">FA15DRAFT_122522</name>
</gene>
<dbReference type="Proteomes" id="UP000307440">
    <property type="component" value="Unassembled WGS sequence"/>
</dbReference>
<feature type="transmembrane region" description="Helical" evidence="2">
    <location>
        <begin position="763"/>
        <end position="782"/>
    </location>
</feature>